<evidence type="ECO:0000256" key="4">
    <source>
        <dbReference type="ARBA" id="ARBA00022989"/>
    </source>
</evidence>
<feature type="transmembrane region" description="Helical" evidence="6">
    <location>
        <begin position="20"/>
        <end position="40"/>
    </location>
</feature>
<dbReference type="STRING" id="1798351.A2930_00720"/>
<dbReference type="InterPro" id="IPR032816">
    <property type="entry name" value="VTT_dom"/>
</dbReference>
<feature type="domain" description="VTT" evidence="7">
    <location>
        <begin position="30"/>
        <end position="151"/>
    </location>
</feature>
<evidence type="ECO:0000256" key="2">
    <source>
        <dbReference type="ARBA" id="ARBA00022475"/>
    </source>
</evidence>
<evidence type="ECO:0000259" key="7">
    <source>
        <dbReference type="Pfam" id="PF09335"/>
    </source>
</evidence>
<dbReference type="EMBL" id="MFID01000018">
    <property type="protein sequence ID" value="OGF81079.1"/>
    <property type="molecule type" value="Genomic_DNA"/>
</dbReference>
<keyword evidence="4 6" id="KW-1133">Transmembrane helix</keyword>
<comment type="subcellular location">
    <subcellularLocation>
        <location evidence="1">Cell membrane</location>
        <topology evidence="1">Multi-pass membrane protein</topology>
    </subcellularLocation>
</comment>
<feature type="transmembrane region" description="Helical" evidence="6">
    <location>
        <begin position="47"/>
        <end position="68"/>
    </location>
</feature>
<dbReference type="Proteomes" id="UP000178114">
    <property type="component" value="Unassembled WGS sequence"/>
</dbReference>
<evidence type="ECO:0000256" key="5">
    <source>
        <dbReference type="ARBA" id="ARBA00023136"/>
    </source>
</evidence>
<keyword evidence="3 6" id="KW-0812">Transmembrane</keyword>
<feature type="transmembrane region" description="Helical" evidence="6">
    <location>
        <begin position="132"/>
        <end position="155"/>
    </location>
</feature>
<reference evidence="8 9" key="1">
    <citation type="journal article" date="2016" name="Nat. Commun.">
        <title>Thousands of microbial genomes shed light on interconnected biogeochemical processes in an aquifer system.</title>
        <authorList>
            <person name="Anantharaman K."/>
            <person name="Brown C.T."/>
            <person name="Hug L.A."/>
            <person name="Sharon I."/>
            <person name="Castelle C.J."/>
            <person name="Probst A.J."/>
            <person name="Thomas B.C."/>
            <person name="Singh A."/>
            <person name="Wilkins M.J."/>
            <person name="Karaoz U."/>
            <person name="Brodie E.L."/>
            <person name="Williams K.H."/>
            <person name="Hubbard S.S."/>
            <person name="Banfield J.F."/>
        </authorList>
    </citation>
    <scope>NUCLEOTIDE SEQUENCE [LARGE SCALE GENOMIC DNA]</scope>
</reference>
<feature type="transmembrane region" description="Helical" evidence="6">
    <location>
        <begin position="167"/>
        <end position="184"/>
    </location>
</feature>
<accession>A0A1F5WZN2</accession>
<protein>
    <recommendedName>
        <fullName evidence="7">VTT domain-containing protein</fullName>
    </recommendedName>
</protein>
<dbReference type="PANTHER" id="PTHR42709:SF6">
    <property type="entry name" value="UNDECAPRENYL PHOSPHATE TRANSPORTER A"/>
    <property type="match status" value="1"/>
</dbReference>
<proteinExistence type="predicted"/>
<dbReference type="AlphaFoldDB" id="A0A1F5WZN2"/>
<evidence type="ECO:0000256" key="3">
    <source>
        <dbReference type="ARBA" id="ARBA00022692"/>
    </source>
</evidence>
<organism evidence="8 9">
    <name type="scientific">Candidatus Giovannonibacteria bacterium RIFCSPLOWO2_01_FULL_45_34</name>
    <dbReference type="NCBI Taxonomy" id="1798351"/>
    <lineage>
        <taxon>Bacteria</taxon>
        <taxon>Candidatus Giovannoniibacteriota</taxon>
    </lineage>
</organism>
<keyword evidence="2" id="KW-1003">Cell membrane</keyword>
<dbReference type="Pfam" id="PF09335">
    <property type="entry name" value="VTT_dom"/>
    <property type="match status" value="1"/>
</dbReference>
<evidence type="ECO:0000256" key="1">
    <source>
        <dbReference type="ARBA" id="ARBA00004651"/>
    </source>
</evidence>
<evidence type="ECO:0000313" key="8">
    <source>
        <dbReference type="EMBL" id="OGF81079.1"/>
    </source>
</evidence>
<gene>
    <name evidence="8" type="ORF">A2930_00720</name>
</gene>
<comment type="caution">
    <text evidence="8">The sequence shown here is derived from an EMBL/GenBank/DDBJ whole genome shotgun (WGS) entry which is preliminary data.</text>
</comment>
<name>A0A1F5WZN2_9BACT</name>
<dbReference type="PANTHER" id="PTHR42709">
    <property type="entry name" value="ALKALINE PHOSPHATASE LIKE PROTEIN"/>
    <property type="match status" value="1"/>
</dbReference>
<evidence type="ECO:0000256" key="6">
    <source>
        <dbReference type="SAM" id="Phobius"/>
    </source>
</evidence>
<dbReference type="InterPro" id="IPR051311">
    <property type="entry name" value="DedA_domain"/>
</dbReference>
<sequence>MFGLGEIGIIALILQYGYRIIFFISVPEGPIVGVLAGFLAGQGYLNAVIVFFVLLAGDIFGDILHYAVGRWARRGFLERWGKYIGAPPEKMEKVEQYFLEHQFKILAFAKTQAIGGAFLLAAGAVKAPFGKFVWYNFVGTVPKVLILESIGFYFGQGIGSVGKYVDYFGTLSFVLGIIAVFVYIKYNKYAKKQTPDYLE</sequence>
<keyword evidence="5 6" id="KW-0472">Membrane</keyword>
<dbReference type="GO" id="GO:0005886">
    <property type="term" value="C:plasma membrane"/>
    <property type="evidence" value="ECO:0007669"/>
    <property type="project" value="UniProtKB-SubCell"/>
</dbReference>
<evidence type="ECO:0000313" key="9">
    <source>
        <dbReference type="Proteomes" id="UP000178114"/>
    </source>
</evidence>